<evidence type="ECO:0000256" key="1">
    <source>
        <dbReference type="SAM" id="Coils"/>
    </source>
</evidence>
<keyword evidence="2" id="KW-0812">Transmembrane</keyword>
<protein>
    <submittedName>
        <fullName evidence="3">Uncharacterized protein</fullName>
    </submittedName>
</protein>
<gene>
    <name evidence="3" type="ORF">QJ036_13830</name>
</gene>
<reference evidence="3 4" key="1">
    <citation type="submission" date="2023-05" db="EMBL/GenBank/DDBJ databases">
        <title>[ruminococcus] sp. nov., isolated from a pig farm feces dump.</title>
        <authorList>
            <person name="Chang Y.-H."/>
        </authorList>
    </citation>
    <scope>NUCLEOTIDE SEQUENCE [LARGE SCALE GENOMIC DNA]</scope>
    <source>
        <strain evidence="3 4">YH-rum2234</strain>
    </source>
</reference>
<accession>A0AAP4BCY2</accession>
<name>A0AAP4BCY2_9FIRM</name>
<keyword evidence="2" id="KW-1133">Transmembrane helix</keyword>
<evidence type="ECO:0000313" key="3">
    <source>
        <dbReference type="EMBL" id="MDI9243525.1"/>
    </source>
</evidence>
<evidence type="ECO:0000256" key="2">
    <source>
        <dbReference type="SAM" id="Phobius"/>
    </source>
</evidence>
<feature type="transmembrane region" description="Helical" evidence="2">
    <location>
        <begin position="218"/>
        <end position="236"/>
    </location>
</feature>
<feature type="transmembrane region" description="Helical" evidence="2">
    <location>
        <begin position="77"/>
        <end position="97"/>
    </location>
</feature>
<feature type="transmembrane region" description="Helical" evidence="2">
    <location>
        <begin position="192"/>
        <end position="212"/>
    </location>
</feature>
<sequence length="242" mass="27483">MKKENQQVLAEKEKAQRIFAEAEKKAENANVVLMKAKALEADFNKHISVEAKHICKQVKADMQMQLQEKLRTQTATLGVWTWVIAFISIVQTVYIFFVNKDVVATIPDWFLHRGRNVMNVSNLLCRVYQWCYEYLAQYVHSYVAVGIIALVSVGIAAGVFVLVKIAFDRITEKCDDRWQYYKNTGVAELRKAVSVALCVISVTLSMLSVSLIPVDINVLSWWLILSAGLNFLYHGSCKGSYH</sequence>
<feature type="coiled-coil region" evidence="1">
    <location>
        <begin position="5"/>
        <end position="39"/>
    </location>
</feature>
<dbReference type="AlphaFoldDB" id="A0AAP4BCY2"/>
<keyword evidence="1" id="KW-0175">Coiled coil</keyword>
<evidence type="ECO:0000313" key="4">
    <source>
        <dbReference type="Proteomes" id="UP001300383"/>
    </source>
</evidence>
<keyword evidence="2" id="KW-0472">Membrane</keyword>
<proteinExistence type="predicted"/>
<comment type="caution">
    <text evidence="3">The sequence shown here is derived from an EMBL/GenBank/DDBJ whole genome shotgun (WGS) entry which is preliminary data.</text>
</comment>
<keyword evidence="4" id="KW-1185">Reference proteome</keyword>
<dbReference type="EMBL" id="JASGBQ010000038">
    <property type="protein sequence ID" value="MDI9243525.1"/>
    <property type="molecule type" value="Genomic_DNA"/>
</dbReference>
<dbReference type="Proteomes" id="UP001300383">
    <property type="component" value="Unassembled WGS sequence"/>
</dbReference>
<dbReference type="RefSeq" id="WP_216697657.1">
    <property type="nucleotide sequence ID" value="NZ_JASGBQ010000038.1"/>
</dbReference>
<organism evidence="3 4">
    <name type="scientific">Fusibacillus kribbianus</name>
    <dbReference type="NCBI Taxonomy" id="3044208"/>
    <lineage>
        <taxon>Bacteria</taxon>
        <taxon>Bacillati</taxon>
        <taxon>Bacillota</taxon>
        <taxon>Clostridia</taxon>
        <taxon>Lachnospirales</taxon>
        <taxon>Lachnospiraceae</taxon>
        <taxon>Fusibacillus</taxon>
    </lineage>
</organism>
<feature type="transmembrane region" description="Helical" evidence="2">
    <location>
        <begin position="142"/>
        <end position="163"/>
    </location>
</feature>